<organism evidence="2 3">
    <name type="scientific">Cryoendolithus antarcticus</name>
    <dbReference type="NCBI Taxonomy" id="1507870"/>
    <lineage>
        <taxon>Eukaryota</taxon>
        <taxon>Fungi</taxon>
        <taxon>Dikarya</taxon>
        <taxon>Ascomycota</taxon>
        <taxon>Pezizomycotina</taxon>
        <taxon>Dothideomycetes</taxon>
        <taxon>Dothideomycetidae</taxon>
        <taxon>Cladosporiales</taxon>
        <taxon>Cladosporiaceae</taxon>
        <taxon>Cryoendolithus</taxon>
    </lineage>
</organism>
<feature type="compositionally biased region" description="Polar residues" evidence="1">
    <location>
        <begin position="616"/>
        <end position="627"/>
    </location>
</feature>
<protein>
    <submittedName>
        <fullName evidence="2">Uncharacterized protein</fullName>
    </submittedName>
</protein>
<dbReference type="Proteomes" id="UP000192596">
    <property type="component" value="Unassembled WGS sequence"/>
</dbReference>
<dbReference type="InParanoid" id="A0A1V8SCJ9"/>
<proteinExistence type="predicted"/>
<feature type="region of interest" description="Disordered" evidence="1">
    <location>
        <begin position="1297"/>
        <end position="1324"/>
    </location>
</feature>
<keyword evidence="3" id="KW-1185">Reference proteome</keyword>
<feature type="compositionally biased region" description="Low complexity" evidence="1">
    <location>
        <begin position="630"/>
        <end position="657"/>
    </location>
</feature>
<feature type="compositionally biased region" description="Polar residues" evidence="1">
    <location>
        <begin position="596"/>
        <end position="609"/>
    </location>
</feature>
<feature type="compositionally biased region" description="Gly residues" evidence="1">
    <location>
        <begin position="718"/>
        <end position="736"/>
    </location>
</feature>
<feature type="region of interest" description="Disordered" evidence="1">
    <location>
        <begin position="550"/>
        <end position="692"/>
    </location>
</feature>
<dbReference type="OrthoDB" id="3944128at2759"/>
<feature type="compositionally biased region" description="Low complexity" evidence="1">
    <location>
        <begin position="704"/>
        <end position="717"/>
    </location>
</feature>
<comment type="caution">
    <text evidence="2">The sequence shown here is derived from an EMBL/GenBank/DDBJ whole genome shotgun (WGS) entry which is preliminary data.</text>
</comment>
<feature type="region of interest" description="Disordered" evidence="1">
    <location>
        <begin position="704"/>
        <end position="754"/>
    </location>
</feature>
<evidence type="ECO:0000313" key="3">
    <source>
        <dbReference type="Proteomes" id="UP000192596"/>
    </source>
</evidence>
<name>A0A1V8SCJ9_9PEZI</name>
<sequence length="1344" mass="131920">MDQQHDGNAGDYVAQGIGLSSAIETVSLTTQQSLAVDNTTTLQPSASVANLTTGAFNTTSLALSTTVPKQLPPIVTGGTAIPLDYSNSTVGATIAASTLASNITVSTALVANKTTSAVYANATAPVDVCWNQWLSYWDVVGTNTVDIPASTTTYTWTENVVTQQSTTELFTSTVVNGPFTQTIFTTLVTTIIAVSIPTFTGTSTDTYTARPVLTTPPPCALPSSVGQCQASWEAWAVDQYSVTLPPVSSPEGCDLYASPIPDSCVGPVSTYNSQWQSWFTESVSVPPCTQASISGSMCYGLRTKFLQEQQLVGEQSGVAGGVEVWTTVNGTASDYFSWPSTSLLAPGCTVGCGIESCKIQAGTVQLLYWPPNTEVHVSRGNHTIVPANATGPVTAVALGRTFTSPTVYISFDSLYARDSCAPYGPTYTDQIVALTNPADLSSLWGSSSGGGVLSTAFFNYTDIYITPVPESIYTSQPRCASARASACDPRKGNEPDMSACLTWTCPRVAPYEPIIAIPPEVKNLDPAWASCGGGINGAYDPPLPLTPVSTVVGVTTPGDGGLDTTTPATPASTPQSPAAPVTTGAGTTTPAPDNLPASSTSPSTIQSTAEPPIAKPSSSQLADTQPANIDPGTSDPGNSDPGSSDPSGSDPGHGSTGNDQPGSSPQAGAQPGASSSPQATQLPAPSNSPATTNALSVLDSVLSSAQHAASSSPPGGNAETGGNAGSNGGNVGGSTGNGQADVSSSGPDSAPPVVVAVPNGGSATVSQVGGGSVAIANGGSVTVVAAGAAATIGGQTFSVPSSGGAVVIGSSTQVLPAAAAQTPTTIVAGGQTLTASNAGSGVIVAQGGSTVTVVPGQAATLGSQVVSLATNNGGLVVGSSTFAVVATTNPASVGSAPASAVITANGQTITAVAQGGSVVLSNDGTAVTVSAGAAATIAGQVISAPQIGGAVMVGDSTVQLSTSQAVASQGIFTAGGQTVTAVAQGGSVVLESDGPATIVPANGVATIGGQVVSVQGTGSAVVIGGSTLSLSAGPTKVFTAGGQAITAVDLGTAVVLQVSGQSITLAAGGIGIIAGQAAILDASRDVVVDGTTVHVNPATVSAGTAVFTQDGHTITAIRQGNSVVLQEGGKVTTVPADATVAFAGEVITDPGARITAAPAALTTILDDGQTLTALDTGGSIVLIEDGSTVTIAKGQQTVFRGETISALSTGAALVVNGSQPLSLTSSPAAGTAFATLVHDGRTLTALDAGPSVVLVENGTTITLAKGQQTVFDGETISAMPTGGAVVLDGATTLSLTSGAPTTTESGVDAGSGGSSAEATGSGTRKGDAGWYGLVLCVAIGAFVL</sequence>
<evidence type="ECO:0000313" key="2">
    <source>
        <dbReference type="EMBL" id="OQN96747.1"/>
    </source>
</evidence>
<feature type="compositionally biased region" description="Polar residues" evidence="1">
    <location>
        <begin position="658"/>
        <end position="692"/>
    </location>
</feature>
<feature type="compositionally biased region" description="Low complexity" evidence="1">
    <location>
        <begin position="737"/>
        <end position="754"/>
    </location>
</feature>
<reference evidence="3" key="1">
    <citation type="submission" date="2017-03" db="EMBL/GenBank/DDBJ databases">
        <title>Genomes of endolithic fungi from Antarctica.</title>
        <authorList>
            <person name="Coleine C."/>
            <person name="Masonjones S."/>
            <person name="Stajich J.E."/>
        </authorList>
    </citation>
    <scope>NUCLEOTIDE SEQUENCE [LARGE SCALE GENOMIC DNA]</scope>
    <source>
        <strain evidence="3">CCFEE 5527</strain>
    </source>
</reference>
<accession>A0A1V8SCJ9</accession>
<gene>
    <name evidence="2" type="ORF">B0A48_17171</name>
</gene>
<feature type="compositionally biased region" description="Low complexity" evidence="1">
    <location>
        <begin position="550"/>
        <end position="592"/>
    </location>
</feature>
<dbReference type="EMBL" id="NAJO01000062">
    <property type="protein sequence ID" value="OQN96747.1"/>
    <property type="molecule type" value="Genomic_DNA"/>
</dbReference>
<evidence type="ECO:0000256" key="1">
    <source>
        <dbReference type="SAM" id="MobiDB-lite"/>
    </source>
</evidence>